<dbReference type="InterPro" id="IPR022764">
    <property type="entry name" value="Peptidase_S54_rhomboid_dom"/>
</dbReference>
<dbReference type="PANTHER" id="PTHR43731">
    <property type="entry name" value="RHOMBOID PROTEASE"/>
    <property type="match status" value="1"/>
</dbReference>
<dbReference type="SUPFAM" id="SSF144091">
    <property type="entry name" value="Rhomboid-like"/>
    <property type="match status" value="1"/>
</dbReference>
<reference evidence="10 11" key="1">
    <citation type="submission" date="2020-06" db="EMBL/GenBank/DDBJ databases">
        <title>Rheinheimera sp. nov., a marine bacterium isolated from coastal.</title>
        <authorList>
            <person name="Yu Q."/>
            <person name="Qi Y."/>
            <person name="Pu J."/>
        </authorList>
    </citation>
    <scope>NUCLEOTIDE SEQUENCE [LARGE SCALE GENOMIC DNA]</scope>
    <source>
        <strain evidence="10 11">YQF-2</strain>
    </source>
</reference>
<dbReference type="Pfam" id="PF01694">
    <property type="entry name" value="Rhomboid"/>
    <property type="match status" value="1"/>
</dbReference>
<proteinExistence type="inferred from homology"/>
<dbReference type="InterPro" id="IPR027392">
    <property type="entry name" value="TF_Znf"/>
</dbReference>
<comment type="caution">
    <text evidence="10">The sequence shown here is derived from an EMBL/GenBank/DDBJ whole genome shotgun (WGS) entry which is preliminary data.</text>
</comment>
<keyword evidence="5 7" id="KW-1133">Transmembrane helix</keyword>
<evidence type="ECO:0000259" key="8">
    <source>
        <dbReference type="Pfam" id="PF01694"/>
    </source>
</evidence>
<feature type="domain" description="Peptidase S54 rhomboid" evidence="8">
    <location>
        <begin position="196"/>
        <end position="342"/>
    </location>
</feature>
<dbReference type="RefSeq" id="WP_173500722.1">
    <property type="nucleotide sequence ID" value="NZ_JABSOD010000006.1"/>
</dbReference>
<feature type="transmembrane region" description="Helical" evidence="7">
    <location>
        <begin position="263"/>
        <end position="282"/>
    </location>
</feature>
<protein>
    <submittedName>
        <fullName evidence="10">Rhomboid family intramembrane serine protease</fullName>
    </submittedName>
</protein>
<organism evidence="10 11">
    <name type="scientific">Rheinheimera lutimaris</name>
    <dbReference type="NCBI Taxonomy" id="2740584"/>
    <lineage>
        <taxon>Bacteria</taxon>
        <taxon>Pseudomonadati</taxon>
        <taxon>Pseudomonadota</taxon>
        <taxon>Gammaproteobacteria</taxon>
        <taxon>Chromatiales</taxon>
        <taxon>Chromatiaceae</taxon>
        <taxon>Rheinheimera</taxon>
    </lineage>
</organism>
<evidence type="ECO:0000256" key="5">
    <source>
        <dbReference type="ARBA" id="ARBA00022989"/>
    </source>
</evidence>
<dbReference type="GO" id="GO:0016020">
    <property type="term" value="C:membrane"/>
    <property type="evidence" value="ECO:0007669"/>
    <property type="project" value="UniProtKB-SubCell"/>
</dbReference>
<dbReference type="AlphaFoldDB" id="A0A7Y5EHI8"/>
<evidence type="ECO:0000256" key="7">
    <source>
        <dbReference type="SAM" id="Phobius"/>
    </source>
</evidence>
<feature type="domain" description="Transcription factor zinc-finger" evidence="9">
    <location>
        <begin position="72"/>
        <end position="114"/>
    </location>
</feature>
<comment type="subcellular location">
    <subcellularLocation>
        <location evidence="1">Membrane</location>
        <topology evidence="1">Multi-pass membrane protein</topology>
    </subcellularLocation>
</comment>
<evidence type="ECO:0000256" key="4">
    <source>
        <dbReference type="ARBA" id="ARBA00022801"/>
    </source>
</evidence>
<feature type="transmembrane region" description="Helical" evidence="7">
    <location>
        <begin position="155"/>
        <end position="173"/>
    </location>
</feature>
<feature type="transmembrane region" description="Helical" evidence="7">
    <location>
        <begin position="324"/>
        <end position="342"/>
    </location>
</feature>
<dbReference type="GO" id="GO:0004252">
    <property type="term" value="F:serine-type endopeptidase activity"/>
    <property type="evidence" value="ECO:0007669"/>
    <property type="project" value="InterPro"/>
</dbReference>
<comment type="similarity">
    <text evidence="2">Belongs to the peptidase S54 family.</text>
</comment>
<dbReference type="GO" id="GO:0006508">
    <property type="term" value="P:proteolysis"/>
    <property type="evidence" value="ECO:0007669"/>
    <property type="project" value="UniProtKB-KW"/>
</dbReference>
<sequence>MSKVQLYCPCCQDQSLQTVELHGQQVDRCCKCNGLWFDDKELSDAIAHSSELTDPYCVKQAFGEKLEQHQYHCHRCNKQMQQFHLLKDYQVTLDKCSSCKGIWVDGDEAEQVLAAPKLQAALTELNKKVCAKSWLFQFFTQMPKEYNIKPHRTPVMTWTLLALNILIYLLHGFDDNATQWVFSHFALDSVSILDGQQWWSLLSYQFLHGGLLHLAGNMYFLWIIGDNLEDALGPWKFLAVYLLCGVAAAVVEMLMCYLVDRDLLMVGASGAVAGLFGMYLLWFRHASLTFMFVVWQKKLNPAWYFAIWAALNIFGLLSEDLSVAYWAHLGGLATGLVVGVLLKEKVLAQNPLLQLLQQPYAKILR</sequence>
<evidence type="ECO:0000313" key="10">
    <source>
        <dbReference type="EMBL" id="NRQ42479.1"/>
    </source>
</evidence>
<evidence type="ECO:0000313" key="11">
    <source>
        <dbReference type="Proteomes" id="UP000523161"/>
    </source>
</evidence>
<keyword evidence="4" id="KW-0378">Hydrolase</keyword>
<dbReference type="PANTHER" id="PTHR43731:SF14">
    <property type="entry name" value="PRESENILIN-ASSOCIATED RHOMBOID-LIKE PROTEIN, MITOCHONDRIAL"/>
    <property type="match status" value="1"/>
</dbReference>
<keyword evidence="11" id="KW-1185">Reference proteome</keyword>
<dbReference type="InterPro" id="IPR035952">
    <property type="entry name" value="Rhomboid-like_sf"/>
</dbReference>
<evidence type="ECO:0000259" key="9">
    <source>
        <dbReference type="Pfam" id="PF13453"/>
    </source>
</evidence>
<dbReference type="Gene3D" id="1.20.1540.10">
    <property type="entry name" value="Rhomboid-like"/>
    <property type="match status" value="1"/>
</dbReference>
<keyword evidence="6 7" id="KW-0472">Membrane</keyword>
<dbReference type="EMBL" id="JABSOD010000006">
    <property type="protein sequence ID" value="NRQ42479.1"/>
    <property type="molecule type" value="Genomic_DNA"/>
</dbReference>
<dbReference type="Pfam" id="PF13453">
    <property type="entry name" value="Zn_ribbon_TFIIB"/>
    <property type="match status" value="2"/>
</dbReference>
<evidence type="ECO:0000256" key="3">
    <source>
        <dbReference type="ARBA" id="ARBA00022692"/>
    </source>
</evidence>
<dbReference type="Proteomes" id="UP000523161">
    <property type="component" value="Unassembled WGS sequence"/>
</dbReference>
<gene>
    <name evidence="10" type="ORF">HRH59_07820</name>
</gene>
<feature type="domain" description="Transcription factor zinc-finger" evidence="9">
    <location>
        <begin position="8"/>
        <end position="47"/>
    </location>
</feature>
<keyword evidence="3 7" id="KW-0812">Transmembrane</keyword>
<feature type="transmembrane region" description="Helical" evidence="7">
    <location>
        <begin position="206"/>
        <end position="225"/>
    </location>
</feature>
<feature type="transmembrane region" description="Helical" evidence="7">
    <location>
        <begin position="302"/>
        <end position="318"/>
    </location>
</feature>
<feature type="transmembrane region" description="Helical" evidence="7">
    <location>
        <begin position="237"/>
        <end position="257"/>
    </location>
</feature>
<dbReference type="InterPro" id="IPR050925">
    <property type="entry name" value="Rhomboid_protease_S54"/>
</dbReference>
<evidence type="ECO:0000256" key="6">
    <source>
        <dbReference type="ARBA" id="ARBA00023136"/>
    </source>
</evidence>
<evidence type="ECO:0000256" key="2">
    <source>
        <dbReference type="ARBA" id="ARBA00009045"/>
    </source>
</evidence>
<keyword evidence="10" id="KW-0645">Protease</keyword>
<name>A0A7Y5EHI8_9GAMM</name>
<accession>A0A7Y5EHI8</accession>
<evidence type="ECO:0000256" key="1">
    <source>
        <dbReference type="ARBA" id="ARBA00004141"/>
    </source>
</evidence>